<feature type="transmembrane region" description="Helical" evidence="2">
    <location>
        <begin position="97"/>
        <end position="115"/>
    </location>
</feature>
<feature type="transmembrane region" description="Helical" evidence="2">
    <location>
        <begin position="68"/>
        <end position="85"/>
    </location>
</feature>
<dbReference type="AlphaFoldDB" id="A0A5C6E7Q6"/>
<gene>
    <name evidence="3" type="ORF">Q31b_00080</name>
</gene>
<dbReference type="RefSeq" id="WP_146597669.1">
    <property type="nucleotide sequence ID" value="NZ_SJPY01000001.1"/>
</dbReference>
<evidence type="ECO:0000313" key="3">
    <source>
        <dbReference type="EMBL" id="TWU44838.1"/>
    </source>
</evidence>
<sequence>MPTTTEPHSISTHGLPTTSEAIAGTTPRWQDGIGIAASIGCAIHCAAMPFVISFLPALGLSFLADESFHRWMAFACFVIALAAFVPGFRQHRRWMPGAIAVAGLSLLTIAAFGIVGDCCAACNLPGTPSVAAAACTDACCESCAAGAMSEQVSSEEFTADIATASVVTPGFLAHLADWITPLGGMLLVSAHLLNHRYGCVCRCCRT</sequence>
<evidence type="ECO:0000256" key="2">
    <source>
        <dbReference type="SAM" id="Phobius"/>
    </source>
</evidence>
<accession>A0A5C6E7Q6</accession>
<name>A0A5C6E7Q6_9BACT</name>
<dbReference type="Pfam" id="PF03203">
    <property type="entry name" value="MerC"/>
    <property type="match status" value="1"/>
</dbReference>
<reference evidence="3 4" key="1">
    <citation type="submission" date="2019-02" db="EMBL/GenBank/DDBJ databases">
        <title>Deep-cultivation of Planctomycetes and their phenomic and genomic characterization uncovers novel biology.</title>
        <authorList>
            <person name="Wiegand S."/>
            <person name="Jogler M."/>
            <person name="Boedeker C."/>
            <person name="Pinto D."/>
            <person name="Vollmers J."/>
            <person name="Rivas-Marin E."/>
            <person name="Kohn T."/>
            <person name="Peeters S.H."/>
            <person name="Heuer A."/>
            <person name="Rast P."/>
            <person name="Oberbeckmann S."/>
            <person name="Bunk B."/>
            <person name="Jeske O."/>
            <person name="Meyerdierks A."/>
            <person name="Storesund J.E."/>
            <person name="Kallscheuer N."/>
            <person name="Luecker S."/>
            <person name="Lage O.M."/>
            <person name="Pohl T."/>
            <person name="Merkel B.J."/>
            <person name="Hornburger P."/>
            <person name="Mueller R.-W."/>
            <person name="Bruemmer F."/>
            <person name="Labrenz M."/>
            <person name="Spormann A.M."/>
            <person name="Op Den Camp H."/>
            <person name="Overmann J."/>
            <person name="Amann R."/>
            <person name="Jetten M.S.M."/>
            <person name="Mascher T."/>
            <person name="Medema M.H."/>
            <person name="Devos D.P."/>
            <person name="Kaster A.-K."/>
            <person name="Ovreas L."/>
            <person name="Rohde M."/>
            <person name="Galperin M.Y."/>
            <person name="Jogler C."/>
        </authorList>
    </citation>
    <scope>NUCLEOTIDE SEQUENCE [LARGE SCALE GENOMIC DNA]</scope>
    <source>
        <strain evidence="3 4">Q31b</strain>
    </source>
</reference>
<organism evidence="3 4">
    <name type="scientific">Novipirellula aureliae</name>
    <dbReference type="NCBI Taxonomy" id="2527966"/>
    <lineage>
        <taxon>Bacteria</taxon>
        <taxon>Pseudomonadati</taxon>
        <taxon>Planctomycetota</taxon>
        <taxon>Planctomycetia</taxon>
        <taxon>Pirellulales</taxon>
        <taxon>Pirellulaceae</taxon>
        <taxon>Novipirellula</taxon>
    </lineage>
</organism>
<evidence type="ECO:0000313" key="4">
    <source>
        <dbReference type="Proteomes" id="UP000315471"/>
    </source>
</evidence>
<keyword evidence="4" id="KW-1185">Reference proteome</keyword>
<dbReference type="EMBL" id="SJPY01000001">
    <property type="protein sequence ID" value="TWU44838.1"/>
    <property type="molecule type" value="Genomic_DNA"/>
</dbReference>
<dbReference type="GO" id="GO:0016020">
    <property type="term" value="C:membrane"/>
    <property type="evidence" value="ECO:0007669"/>
    <property type="project" value="InterPro"/>
</dbReference>
<dbReference type="Proteomes" id="UP000315471">
    <property type="component" value="Unassembled WGS sequence"/>
</dbReference>
<feature type="region of interest" description="Disordered" evidence="1">
    <location>
        <begin position="1"/>
        <end position="20"/>
    </location>
</feature>
<dbReference type="InterPro" id="IPR004891">
    <property type="entry name" value="Mercury-R_MerC"/>
</dbReference>
<proteinExistence type="predicted"/>
<dbReference type="GO" id="GO:0015097">
    <property type="term" value="F:mercury ion transmembrane transporter activity"/>
    <property type="evidence" value="ECO:0007669"/>
    <property type="project" value="InterPro"/>
</dbReference>
<dbReference type="OrthoDB" id="5966279at2"/>
<keyword evidence="2" id="KW-0472">Membrane</keyword>
<protein>
    <submittedName>
        <fullName evidence="3">MerC mercury resistance protein</fullName>
    </submittedName>
</protein>
<feature type="transmembrane region" description="Helical" evidence="2">
    <location>
        <begin position="33"/>
        <end position="56"/>
    </location>
</feature>
<keyword evidence="2" id="KW-1133">Transmembrane helix</keyword>
<keyword evidence="2" id="KW-0812">Transmembrane</keyword>
<comment type="caution">
    <text evidence="3">The sequence shown here is derived from an EMBL/GenBank/DDBJ whole genome shotgun (WGS) entry which is preliminary data.</text>
</comment>
<evidence type="ECO:0000256" key="1">
    <source>
        <dbReference type="SAM" id="MobiDB-lite"/>
    </source>
</evidence>